<feature type="domain" description="GP-PDE" evidence="3">
    <location>
        <begin position="83"/>
        <end position="320"/>
    </location>
</feature>
<dbReference type="EMBL" id="JAWSTH010000030">
    <property type="protein sequence ID" value="MDW5595256.1"/>
    <property type="molecule type" value="Genomic_DNA"/>
</dbReference>
<gene>
    <name evidence="4" type="ORF">R7226_12975</name>
</gene>
<proteinExistence type="predicted"/>
<protein>
    <submittedName>
        <fullName evidence="4">Glycerophosphodiester phosphodiesterase family protein</fullName>
    </submittedName>
</protein>
<dbReference type="PROSITE" id="PS51704">
    <property type="entry name" value="GP_PDE"/>
    <property type="match status" value="1"/>
</dbReference>
<keyword evidence="5" id="KW-1185">Reference proteome</keyword>
<dbReference type="Proteomes" id="UP001284601">
    <property type="component" value="Unassembled WGS sequence"/>
</dbReference>
<dbReference type="RefSeq" id="WP_318597594.1">
    <property type="nucleotide sequence ID" value="NZ_JAWSTH010000030.1"/>
</dbReference>
<dbReference type="SUPFAM" id="SSF51695">
    <property type="entry name" value="PLC-like phosphodiesterases"/>
    <property type="match status" value="1"/>
</dbReference>
<feature type="compositionally biased region" description="Gly residues" evidence="1">
    <location>
        <begin position="540"/>
        <end position="552"/>
    </location>
</feature>
<organism evidence="4 5">
    <name type="scientific">Conexibacter stalactiti</name>
    <dbReference type="NCBI Taxonomy" id="1940611"/>
    <lineage>
        <taxon>Bacteria</taxon>
        <taxon>Bacillati</taxon>
        <taxon>Actinomycetota</taxon>
        <taxon>Thermoleophilia</taxon>
        <taxon>Solirubrobacterales</taxon>
        <taxon>Conexibacteraceae</taxon>
        <taxon>Conexibacter</taxon>
    </lineage>
</organism>
<dbReference type="Gene3D" id="2.60.40.10">
    <property type="entry name" value="Immunoglobulins"/>
    <property type="match status" value="1"/>
</dbReference>
<dbReference type="PANTHER" id="PTHR46211">
    <property type="entry name" value="GLYCEROPHOSPHORYL DIESTER PHOSPHODIESTERASE"/>
    <property type="match status" value="1"/>
</dbReference>
<dbReference type="InterPro" id="IPR013783">
    <property type="entry name" value="Ig-like_fold"/>
</dbReference>
<evidence type="ECO:0000256" key="1">
    <source>
        <dbReference type="SAM" id="MobiDB-lite"/>
    </source>
</evidence>
<feature type="region of interest" description="Disordered" evidence="1">
    <location>
        <begin position="519"/>
        <end position="552"/>
    </location>
</feature>
<feature type="non-terminal residue" evidence="4">
    <location>
        <position position="552"/>
    </location>
</feature>
<keyword evidence="2" id="KW-0732">Signal</keyword>
<dbReference type="Pfam" id="PF03009">
    <property type="entry name" value="GDPD"/>
    <property type="match status" value="1"/>
</dbReference>
<dbReference type="PANTHER" id="PTHR46211:SF1">
    <property type="entry name" value="GLYCEROPHOSPHODIESTER PHOSPHODIESTERASE, CYTOPLASMIC"/>
    <property type="match status" value="1"/>
</dbReference>
<evidence type="ECO:0000313" key="4">
    <source>
        <dbReference type="EMBL" id="MDW5595256.1"/>
    </source>
</evidence>
<comment type="caution">
    <text evidence="4">The sequence shown here is derived from an EMBL/GenBank/DDBJ whole genome shotgun (WGS) entry which is preliminary data.</text>
</comment>
<name>A0ABU4HPN7_9ACTN</name>
<dbReference type="InterPro" id="IPR017946">
    <property type="entry name" value="PLC-like_Pdiesterase_TIM-brl"/>
</dbReference>
<evidence type="ECO:0000313" key="5">
    <source>
        <dbReference type="Proteomes" id="UP001284601"/>
    </source>
</evidence>
<accession>A0ABU4HPN7</accession>
<sequence>MSLRLAPSRARRGALALALATASLGGAAVTVASAADEPTPQEIALRQQIAGMWAVTDVAPCTLPLRRDRWALADPADQGRAKPFISAHRGGWNFAPENTLEAYEAAMAYGVDSLEVDVRKTKDGVLVAFHDRTVDRTTGQTGEVSNFTLAELKAMRAGNHAPWIGTPYEDTRIVTFEEVLRLAAKAGVGIEVDNKLGDTDDMAMQGQLVDQYGLIQQSFFGSNAPHIAVAAPGAQFIFNRGTWESPSMMNEVTRFARYVGSTLDRFTPESIAAIHDGCGIAIPHAYDAGPENEVAEFLRARAMGADGVQTNQPDLIVAASGHRVGSAVTLKRDAAGSVTAACLVNRRNGMGFLGKQLAVLKDGVQVASPTTLQHGCAALGGIAGLRDGAGVEVAYGGDAAIISSRTRAAIDEPLLQVELPAFADQEAGTLGAPRQLVVRNAGGRALDVGRVRVAGQEPGASAPFLLAGDGCSGTQVLPGATCTVALRFAPEATGAQQATLVIEANTGDGTHRLALNATGIAPTAGPAGPTGPAGPSGPTGPQGAGGAAGADG</sequence>
<dbReference type="Gene3D" id="3.20.20.190">
    <property type="entry name" value="Phosphatidylinositol (PI) phosphodiesterase"/>
    <property type="match status" value="1"/>
</dbReference>
<dbReference type="InterPro" id="IPR030395">
    <property type="entry name" value="GP_PDE_dom"/>
</dbReference>
<feature type="chain" id="PRO_5046275149" evidence="2">
    <location>
        <begin position="35"/>
        <end position="552"/>
    </location>
</feature>
<evidence type="ECO:0000256" key="2">
    <source>
        <dbReference type="SAM" id="SignalP"/>
    </source>
</evidence>
<dbReference type="CDD" id="cd08566">
    <property type="entry name" value="GDPD_AtGDE_like"/>
    <property type="match status" value="1"/>
</dbReference>
<evidence type="ECO:0000259" key="3">
    <source>
        <dbReference type="PROSITE" id="PS51704"/>
    </source>
</evidence>
<feature type="signal peptide" evidence="2">
    <location>
        <begin position="1"/>
        <end position="34"/>
    </location>
</feature>
<reference evidence="5" key="1">
    <citation type="submission" date="2023-07" db="EMBL/GenBank/DDBJ databases">
        <title>Conexibacter stalactiti sp. nov., isolated from stalactites in a lava cave and emended description of the genus Conexibacter.</title>
        <authorList>
            <person name="Lee S.D."/>
        </authorList>
    </citation>
    <scope>NUCLEOTIDE SEQUENCE [LARGE SCALE GENOMIC DNA]</scope>
    <source>
        <strain evidence="5">KCTC 39840</strain>
    </source>
</reference>